<dbReference type="InterPro" id="IPR013096">
    <property type="entry name" value="Cupin_2"/>
</dbReference>
<dbReference type="Pfam" id="PF07883">
    <property type="entry name" value="Cupin_2"/>
    <property type="match status" value="1"/>
</dbReference>
<keyword evidence="2" id="KW-0413">Isomerase</keyword>
<sequence length="113" mass="12264">MHVTRFSQAPAYHPPRHDNMACVRLQGHEAGPSESMWLGVSHVLPGGQTDLAASPVEKMYVVLEGSVSIGNGTEEVELHLHDSVRLAPGESRQVINRGARTAMVLLVMPYPKA</sequence>
<dbReference type="AlphaFoldDB" id="A0A7Y9IX05"/>
<evidence type="ECO:0000313" key="2">
    <source>
        <dbReference type="EMBL" id="NYE84558.1"/>
    </source>
</evidence>
<dbReference type="InterPro" id="IPR011051">
    <property type="entry name" value="RmlC_Cupin_sf"/>
</dbReference>
<dbReference type="CDD" id="cd20299">
    <property type="entry name" value="cupin_YP766765-like"/>
    <property type="match status" value="1"/>
</dbReference>
<name>A0A7Y9IX05_9BURK</name>
<organism evidence="2 3">
    <name type="scientific">Pigmentiphaga litoralis</name>
    <dbReference type="NCBI Taxonomy" id="516702"/>
    <lineage>
        <taxon>Bacteria</taxon>
        <taxon>Pseudomonadati</taxon>
        <taxon>Pseudomonadota</taxon>
        <taxon>Betaproteobacteria</taxon>
        <taxon>Burkholderiales</taxon>
        <taxon>Alcaligenaceae</taxon>
        <taxon>Pigmentiphaga</taxon>
    </lineage>
</organism>
<dbReference type="InterPro" id="IPR014710">
    <property type="entry name" value="RmlC-like_jellyroll"/>
</dbReference>
<dbReference type="Gene3D" id="2.60.120.10">
    <property type="entry name" value="Jelly Rolls"/>
    <property type="match status" value="1"/>
</dbReference>
<dbReference type="GO" id="GO:0016853">
    <property type="term" value="F:isomerase activity"/>
    <property type="evidence" value="ECO:0007669"/>
    <property type="project" value="UniProtKB-KW"/>
</dbReference>
<keyword evidence="3" id="KW-1185">Reference proteome</keyword>
<dbReference type="SUPFAM" id="SSF51182">
    <property type="entry name" value="RmlC-like cupins"/>
    <property type="match status" value="1"/>
</dbReference>
<dbReference type="EMBL" id="JACBYR010000001">
    <property type="protein sequence ID" value="NYE84558.1"/>
    <property type="molecule type" value="Genomic_DNA"/>
</dbReference>
<feature type="domain" description="Cupin type-2" evidence="1">
    <location>
        <begin position="41"/>
        <end position="107"/>
    </location>
</feature>
<evidence type="ECO:0000313" key="3">
    <source>
        <dbReference type="Proteomes" id="UP000542125"/>
    </source>
</evidence>
<accession>A0A7Y9IX05</accession>
<gene>
    <name evidence="2" type="ORF">FHW18_003829</name>
</gene>
<proteinExistence type="predicted"/>
<protein>
    <submittedName>
        <fullName evidence="2">Mannose-6-phosphate isomerase-like protein (Cupin superfamily)</fullName>
    </submittedName>
</protein>
<dbReference type="RefSeq" id="WP_179588231.1">
    <property type="nucleotide sequence ID" value="NZ_JACBYR010000001.1"/>
</dbReference>
<evidence type="ECO:0000259" key="1">
    <source>
        <dbReference type="Pfam" id="PF07883"/>
    </source>
</evidence>
<dbReference type="Proteomes" id="UP000542125">
    <property type="component" value="Unassembled WGS sequence"/>
</dbReference>
<reference evidence="2 3" key="1">
    <citation type="submission" date="2020-07" db="EMBL/GenBank/DDBJ databases">
        <title>Genomic Encyclopedia of Type Strains, Phase IV (KMG-V): Genome sequencing to study the core and pangenomes of soil and plant-associated prokaryotes.</title>
        <authorList>
            <person name="Whitman W."/>
        </authorList>
    </citation>
    <scope>NUCLEOTIDE SEQUENCE [LARGE SCALE GENOMIC DNA]</scope>
    <source>
        <strain evidence="2 3">SAS40</strain>
    </source>
</reference>
<comment type="caution">
    <text evidence="2">The sequence shown here is derived from an EMBL/GenBank/DDBJ whole genome shotgun (WGS) entry which is preliminary data.</text>
</comment>